<proteinExistence type="predicted"/>
<feature type="domain" description="HTH crp-type" evidence="4">
    <location>
        <begin position="153"/>
        <end position="218"/>
    </location>
</feature>
<dbReference type="GO" id="GO:0003700">
    <property type="term" value="F:DNA-binding transcription factor activity"/>
    <property type="evidence" value="ECO:0007669"/>
    <property type="project" value="TreeGrafter"/>
</dbReference>
<protein>
    <submittedName>
        <fullName evidence="5">Crp/Fnr family transcriptional regulator</fullName>
    </submittedName>
</protein>
<dbReference type="Gene3D" id="1.10.10.10">
    <property type="entry name" value="Winged helix-like DNA-binding domain superfamily/Winged helix DNA-binding domain"/>
    <property type="match status" value="1"/>
</dbReference>
<dbReference type="Proteomes" id="UP001155163">
    <property type="component" value="Unassembled WGS sequence"/>
</dbReference>
<dbReference type="AlphaFoldDB" id="A0A9X2C8R3"/>
<dbReference type="InterPro" id="IPR050397">
    <property type="entry name" value="Env_Response_Regulators"/>
</dbReference>
<evidence type="ECO:0000313" key="5">
    <source>
        <dbReference type="EMBL" id="MCK9800723.1"/>
    </source>
</evidence>
<dbReference type="Gene3D" id="2.60.120.10">
    <property type="entry name" value="Jelly Rolls"/>
    <property type="match status" value="1"/>
</dbReference>
<name>A0A9X2C8R3_9PSED</name>
<keyword evidence="3" id="KW-0804">Transcription</keyword>
<evidence type="ECO:0000256" key="1">
    <source>
        <dbReference type="ARBA" id="ARBA00023015"/>
    </source>
</evidence>
<reference evidence="7 8" key="2">
    <citation type="journal article" date="2023" name="Plant Pathol.">
        <title>Dismantling and reorganizing Pseudomonas marginalis sensu#lato.</title>
        <authorList>
            <person name="Sawada H."/>
            <person name="Fujikawa T."/>
            <person name="Satou M."/>
        </authorList>
    </citation>
    <scope>NUCLEOTIDE SEQUENCE [LARGE SCALE GENOMIC DNA]</scope>
    <source>
        <strain evidence="5 7">MAFF 302030</strain>
        <strain evidence="6 8">MAFF 302046</strain>
    </source>
</reference>
<dbReference type="EMBL" id="JALQCX010000028">
    <property type="protein sequence ID" value="MCK9815475.1"/>
    <property type="molecule type" value="Genomic_DNA"/>
</dbReference>
<keyword evidence="2" id="KW-0238">DNA-binding</keyword>
<dbReference type="InterPro" id="IPR036390">
    <property type="entry name" value="WH_DNA-bd_sf"/>
</dbReference>
<reference evidence="7 8" key="1">
    <citation type="journal article" date="2022" name="Int. J. Syst. Evol. Microbiol.">
        <title>Pseudomonas aegrilactucae sp. nov. and Pseudomonas morbosilactucae sp. nov., pathogens causing bacterial rot of lettuce in Japan.</title>
        <authorList>
            <person name="Sawada H."/>
            <person name="Fujikawa T."/>
            <person name="Satou M."/>
        </authorList>
    </citation>
    <scope>NUCLEOTIDE SEQUENCE [LARGE SCALE GENOMIC DNA]</scope>
    <source>
        <strain evidence="5 7">MAFF 302030</strain>
        <strain evidence="6 8">MAFF 302046</strain>
    </source>
</reference>
<accession>A0A9X2C8R3</accession>
<dbReference type="InterPro" id="IPR014710">
    <property type="entry name" value="RmlC-like_jellyroll"/>
</dbReference>
<dbReference type="SUPFAM" id="SSF46785">
    <property type="entry name" value="Winged helix' DNA-binding domain"/>
    <property type="match status" value="1"/>
</dbReference>
<dbReference type="PANTHER" id="PTHR24567">
    <property type="entry name" value="CRP FAMILY TRANSCRIPTIONAL REGULATORY PROTEIN"/>
    <property type="match status" value="1"/>
</dbReference>
<evidence type="ECO:0000313" key="7">
    <source>
        <dbReference type="Proteomes" id="UP001155059"/>
    </source>
</evidence>
<dbReference type="RefSeq" id="WP_268262416.1">
    <property type="nucleotide sequence ID" value="NZ_JALQCX010000028.1"/>
</dbReference>
<evidence type="ECO:0000256" key="3">
    <source>
        <dbReference type="ARBA" id="ARBA00023163"/>
    </source>
</evidence>
<dbReference type="GO" id="GO:0003677">
    <property type="term" value="F:DNA binding"/>
    <property type="evidence" value="ECO:0007669"/>
    <property type="project" value="UniProtKB-KW"/>
</dbReference>
<dbReference type="Pfam" id="PF13545">
    <property type="entry name" value="HTH_Crp_2"/>
    <property type="match status" value="1"/>
</dbReference>
<evidence type="ECO:0000313" key="6">
    <source>
        <dbReference type="EMBL" id="MCK9815475.1"/>
    </source>
</evidence>
<dbReference type="PANTHER" id="PTHR24567:SF74">
    <property type="entry name" value="HTH-TYPE TRANSCRIPTIONAL REGULATOR ARCR"/>
    <property type="match status" value="1"/>
</dbReference>
<keyword evidence="8" id="KW-1185">Reference proteome</keyword>
<dbReference type="Proteomes" id="UP001155059">
    <property type="component" value="Unassembled WGS sequence"/>
</dbReference>
<gene>
    <name evidence="5" type="ORF">M1B34_24330</name>
    <name evidence="6" type="ORF">M1B35_15390</name>
</gene>
<evidence type="ECO:0000313" key="8">
    <source>
        <dbReference type="Proteomes" id="UP001155163"/>
    </source>
</evidence>
<dbReference type="InterPro" id="IPR036388">
    <property type="entry name" value="WH-like_DNA-bd_sf"/>
</dbReference>
<dbReference type="EMBL" id="JALQCW010000069">
    <property type="protein sequence ID" value="MCK9800723.1"/>
    <property type="molecule type" value="Genomic_DNA"/>
</dbReference>
<dbReference type="InterPro" id="IPR012318">
    <property type="entry name" value="HTH_CRP"/>
</dbReference>
<organism evidence="5 7">
    <name type="scientific">Pseudomonas morbosilactucae</name>
    <dbReference type="NCBI Taxonomy" id="2938197"/>
    <lineage>
        <taxon>Bacteria</taxon>
        <taxon>Pseudomonadati</taxon>
        <taxon>Pseudomonadota</taxon>
        <taxon>Gammaproteobacteria</taxon>
        <taxon>Pseudomonadales</taxon>
        <taxon>Pseudomonadaceae</taxon>
        <taxon>Pseudomonas</taxon>
    </lineage>
</organism>
<sequence length="236" mass="26320">MLRVMPPRHADNLLIQGLPDAERQWLLERCESVELPLGQVLWEPRQPLQHLYFPQTACIALRVTLNHHPPLEMGLLGNEGMLGATLALGLDTAPLRAVVQGAGSSLRVAPTQLHDAPGEHPTFQQALHQQVYRLLEQLSQTAACIHFHPIEPRLALWLLMIHDRAHADHFQMTHECLAKMLGVRRSGVTVAAGALQQRRLIRYSRGQISILDRPGLEAACCECYAALNPPRLQARA</sequence>
<evidence type="ECO:0000259" key="4">
    <source>
        <dbReference type="Pfam" id="PF13545"/>
    </source>
</evidence>
<evidence type="ECO:0000256" key="2">
    <source>
        <dbReference type="ARBA" id="ARBA00023125"/>
    </source>
</evidence>
<keyword evidence="1" id="KW-0805">Transcription regulation</keyword>
<dbReference type="InterPro" id="IPR018490">
    <property type="entry name" value="cNMP-bd_dom_sf"/>
</dbReference>
<comment type="caution">
    <text evidence="5">The sequence shown here is derived from an EMBL/GenBank/DDBJ whole genome shotgun (WGS) entry which is preliminary data.</text>
</comment>
<dbReference type="GO" id="GO:0005829">
    <property type="term" value="C:cytosol"/>
    <property type="evidence" value="ECO:0007669"/>
    <property type="project" value="TreeGrafter"/>
</dbReference>
<dbReference type="SUPFAM" id="SSF51206">
    <property type="entry name" value="cAMP-binding domain-like"/>
    <property type="match status" value="1"/>
</dbReference>